<accession>A0ABT6NCD9</accession>
<evidence type="ECO:0000256" key="1">
    <source>
        <dbReference type="SAM" id="Phobius"/>
    </source>
</evidence>
<keyword evidence="3" id="KW-0808">Transferase</keyword>
<dbReference type="Pfam" id="PF07695">
    <property type="entry name" value="7TMR-DISM_7TM"/>
    <property type="match status" value="1"/>
</dbReference>
<feature type="transmembrane region" description="Helical" evidence="1">
    <location>
        <begin position="360"/>
        <end position="377"/>
    </location>
</feature>
<dbReference type="PANTHER" id="PTHR45138">
    <property type="entry name" value="REGULATORY COMPONENTS OF SENSORY TRANSDUCTION SYSTEM"/>
    <property type="match status" value="1"/>
</dbReference>
<dbReference type="RefSeq" id="WP_281093903.1">
    <property type="nucleotide sequence ID" value="NZ_JARYZI010000004.1"/>
</dbReference>
<protein>
    <submittedName>
        <fullName evidence="3">Diguanylate cyclase</fullName>
        <ecNumber evidence="3">2.7.7.65</ecNumber>
    </submittedName>
</protein>
<organism evidence="3 4">
    <name type="scientific">Fusibacter bizertensis</name>
    <dbReference type="NCBI Taxonomy" id="1488331"/>
    <lineage>
        <taxon>Bacteria</taxon>
        <taxon>Bacillati</taxon>
        <taxon>Bacillota</taxon>
        <taxon>Clostridia</taxon>
        <taxon>Eubacteriales</taxon>
        <taxon>Eubacteriales Family XII. Incertae Sedis</taxon>
        <taxon>Fusibacter</taxon>
    </lineage>
</organism>
<reference evidence="3 4" key="1">
    <citation type="submission" date="2023-04" db="EMBL/GenBank/DDBJ databases">
        <title>Fusibacter bizertensis strain WBS, isolated from littoral bottom sediments of the Arctic seas - biochemical and genomic analysis.</title>
        <authorList>
            <person name="Brioukhanov A.L."/>
        </authorList>
    </citation>
    <scope>NUCLEOTIDE SEQUENCE [LARGE SCALE GENOMIC DNA]</scope>
    <source>
        <strain evidence="3 4">WBS</strain>
    </source>
</reference>
<proteinExistence type="predicted"/>
<dbReference type="PANTHER" id="PTHR45138:SF9">
    <property type="entry name" value="DIGUANYLATE CYCLASE DGCM-RELATED"/>
    <property type="match status" value="1"/>
</dbReference>
<keyword evidence="4" id="KW-1185">Reference proteome</keyword>
<dbReference type="EMBL" id="JARYZI010000004">
    <property type="protein sequence ID" value="MDH8678074.1"/>
    <property type="molecule type" value="Genomic_DNA"/>
</dbReference>
<dbReference type="NCBIfam" id="TIGR00254">
    <property type="entry name" value="GGDEF"/>
    <property type="match status" value="1"/>
</dbReference>
<dbReference type="InterPro" id="IPR050469">
    <property type="entry name" value="Diguanylate_Cyclase"/>
</dbReference>
<comment type="caution">
    <text evidence="3">The sequence shown here is derived from an EMBL/GenBank/DDBJ whole genome shotgun (WGS) entry which is preliminary data.</text>
</comment>
<dbReference type="SUPFAM" id="SSF55073">
    <property type="entry name" value="Nucleotide cyclase"/>
    <property type="match status" value="1"/>
</dbReference>
<keyword evidence="1" id="KW-0812">Transmembrane</keyword>
<evidence type="ECO:0000313" key="3">
    <source>
        <dbReference type="EMBL" id="MDH8678074.1"/>
    </source>
</evidence>
<feature type="transmembrane region" description="Helical" evidence="1">
    <location>
        <begin position="273"/>
        <end position="293"/>
    </location>
</feature>
<dbReference type="InterPro" id="IPR011623">
    <property type="entry name" value="7TMR_DISM_rcpt_extracell_dom1"/>
</dbReference>
<dbReference type="EC" id="2.7.7.65" evidence="3"/>
<feature type="domain" description="GGDEF" evidence="2">
    <location>
        <begin position="483"/>
        <end position="612"/>
    </location>
</feature>
<gene>
    <name evidence="3" type="ORF">QE109_07940</name>
</gene>
<dbReference type="Gene3D" id="3.30.70.270">
    <property type="match status" value="1"/>
</dbReference>
<keyword evidence="1" id="KW-0472">Membrane</keyword>
<dbReference type="PROSITE" id="PS50887">
    <property type="entry name" value="GGDEF"/>
    <property type="match status" value="1"/>
</dbReference>
<dbReference type="CDD" id="cd01949">
    <property type="entry name" value="GGDEF"/>
    <property type="match status" value="1"/>
</dbReference>
<dbReference type="SMART" id="SM00267">
    <property type="entry name" value="GGDEF"/>
    <property type="match status" value="1"/>
</dbReference>
<feature type="transmembrane region" description="Helical" evidence="1">
    <location>
        <begin position="383"/>
        <end position="403"/>
    </location>
</feature>
<feature type="transmembrane region" description="Helical" evidence="1">
    <location>
        <begin position="237"/>
        <end position="253"/>
    </location>
</feature>
<feature type="transmembrane region" description="Helical" evidence="1">
    <location>
        <begin position="300"/>
        <end position="321"/>
    </location>
</feature>
<dbReference type="InterPro" id="IPR029787">
    <property type="entry name" value="Nucleotide_cyclase"/>
</dbReference>
<dbReference type="InterPro" id="IPR000160">
    <property type="entry name" value="GGDEF_dom"/>
</dbReference>
<dbReference type="Proteomes" id="UP001158045">
    <property type="component" value="Unassembled WGS sequence"/>
</dbReference>
<name>A0ABT6NCD9_9FIRM</name>
<feature type="transmembrane region" description="Helical" evidence="1">
    <location>
        <begin position="211"/>
        <end position="230"/>
    </location>
</feature>
<evidence type="ECO:0000313" key="4">
    <source>
        <dbReference type="Proteomes" id="UP001158045"/>
    </source>
</evidence>
<dbReference type="InterPro" id="IPR043128">
    <property type="entry name" value="Rev_trsase/Diguanyl_cyclase"/>
</dbReference>
<sequence>MKIKNWLGIVVILIFLSAMLYSGLYTEEHSINTPGPVDGVLDLTNWSFESQGPVTLDGKWEFYFNEFLSSDDFQGSQKFKPTYIQIPSTFSSMNEVKPFASNNFYGTLRLVIKLPANDLSYGLSSDIVLSSYKLYVNGMLYSEVGKVGTDKASSAPYYKLNQSYFDANSRTIELIYHTSDFNFGDNAITSPRLGLATQIANESKLSLSRDLFLFGMLLIMGIYHVGIFVMRTKDRTPLYFGIFCLMFALRMLIVGERFLPSLYEIDFKVYARASYITVYLGYASLCGFLYFSFKTLLNRWMLWISVGVSGLTAILTLFLPFPVIDQIIVYYVGIGFLILIYALIKLLIGLIKGVPYTGEVIVGFVCLLIGFANDYFYEINLTNTPSMIPFGLSIFVLTQAYMLSSKFSSAFSNTEKLSIENASILLDLKHINANLEAIVDSRTSDLKKALSDVELLSKTDYLTKLPNRRSIVADLEALIHDQIEFFIVIADIDHFKTFNDTYGHDMGDQLLIELSDLLIKQVGEDGFVGRWGGEEFLLVIFGEESKEIFLKVDALREHLSSHQYHSINDQVTLTFGLCKYTVANTLDQCIACADKALYDGKQNGRNQVRLRK</sequence>
<evidence type="ECO:0000259" key="2">
    <source>
        <dbReference type="PROSITE" id="PS50887"/>
    </source>
</evidence>
<dbReference type="GO" id="GO:0052621">
    <property type="term" value="F:diguanylate cyclase activity"/>
    <property type="evidence" value="ECO:0007669"/>
    <property type="project" value="UniProtKB-EC"/>
</dbReference>
<dbReference type="Pfam" id="PF00990">
    <property type="entry name" value="GGDEF"/>
    <property type="match status" value="1"/>
</dbReference>
<keyword evidence="1" id="KW-1133">Transmembrane helix</keyword>
<keyword evidence="3" id="KW-0548">Nucleotidyltransferase</keyword>
<feature type="transmembrane region" description="Helical" evidence="1">
    <location>
        <begin position="327"/>
        <end position="348"/>
    </location>
</feature>